<comment type="caution">
    <text evidence="3">The sequence shown here is derived from an EMBL/GenBank/DDBJ whole genome shotgun (WGS) entry which is preliminary data.</text>
</comment>
<protein>
    <recommendedName>
        <fullName evidence="5">Secreted protein</fullName>
    </recommendedName>
</protein>
<keyword evidence="2" id="KW-0732">Signal</keyword>
<evidence type="ECO:0000313" key="3">
    <source>
        <dbReference type="EMBL" id="MBB6081047.1"/>
    </source>
</evidence>
<evidence type="ECO:0000256" key="2">
    <source>
        <dbReference type="SAM" id="SignalP"/>
    </source>
</evidence>
<sequence>MTGWCTMRLGTRLGGLAAVLSLALGVTACSDGSQEQGPPSAAASEAGSGSALRTQTQTRGPLAELQGPDGLTLTVTSAVREPANYLTVRGNLTNKQAGVTVVPAELRGNELEVLRTGQSLAGATVVDFKQSKRYYVLRDTEGRPLTTTGLSTLKAGERVRVFMQFPAPPASTTTVGLQLPLFDTANIKISG</sequence>
<name>A0A7W9TKI8_9ACTN</name>
<accession>A0A7W9TKI8</accession>
<feature type="region of interest" description="Disordered" evidence="1">
    <location>
        <begin position="30"/>
        <end position="61"/>
    </location>
</feature>
<dbReference type="Proteomes" id="UP000591537">
    <property type="component" value="Unassembled WGS sequence"/>
</dbReference>
<organism evidence="3 4">
    <name type="scientific">Streptomyces paradoxus</name>
    <dbReference type="NCBI Taxonomy" id="66375"/>
    <lineage>
        <taxon>Bacteria</taxon>
        <taxon>Bacillati</taxon>
        <taxon>Actinomycetota</taxon>
        <taxon>Actinomycetes</taxon>
        <taxon>Kitasatosporales</taxon>
        <taxon>Streptomycetaceae</taxon>
        <taxon>Streptomyces</taxon>
    </lineage>
</organism>
<dbReference type="AlphaFoldDB" id="A0A7W9TKI8"/>
<feature type="signal peptide" evidence="2">
    <location>
        <begin position="1"/>
        <end position="28"/>
    </location>
</feature>
<evidence type="ECO:0000256" key="1">
    <source>
        <dbReference type="SAM" id="MobiDB-lite"/>
    </source>
</evidence>
<reference evidence="3 4" key="1">
    <citation type="submission" date="2020-08" db="EMBL/GenBank/DDBJ databases">
        <title>Genomic Encyclopedia of Type Strains, Phase IV (KMG-IV): sequencing the most valuable type-strain genomes for metagenomic binning, comparative biology and taxonomic classification.</title>
        <authorList>
            <person name="Goeker M."/>
        </authorList>
    </citation>
    <scope>NUCLEOTIDE SEQUENCE [LARGE SCALE GENOMIC DNA]</scope>
    <source>
        <strain evidence="3 4">DSM 43350</strain>
    </source>
</reference>
<keyword evidence="4" id="KW-1185">Reference proteome</keyword>
<dbReference type="RefSeq" id="WP_184566500.1">
    <property type="nucleotide sequence ID" value="NZ_BAAARS010000012.1"/>
</dbReference>
<proteinExistence type="predicted"/>
<evidence type="ECO:0008006" key="5">
    <source>
        <dbReference type="Google" id="ProtNLM"/>
    </source>
</evidence>
<evidence type="ECO:0000313" key="4">
    <source>
        <dbReference type="Proteomes" id="UP000591537"/>
    </source>
</evidence>
<feature type="compositionally biased region" description="Low complexity" evidence="1">
    <location>
        <begin position="37"/>
        <end position="51"/>
    </location>
</feature>
<dbReference type="EMBL" id="JACHGV010000015">
    <property type="protein sequence ID" value="MBB6081047.1"/>
    <property type="molecule type" value="Genomic_DNA"/>
</dbReference>
<gene>
    <name evidence="3" type="ORF">HNR57_006998</name>
</gene>
<feature type="chain" id="PRO_5038459631" description="Secreted protein" evidence="2">
    <location>
        <begin position="29"/>
        <end position="191"/>
    </location>
</feature>